<evidence type="ECO:0000256" key="2">
    <source>
        <dbReference type="SAM" id="Phobius"/>
    </source>
</evidence>
<feature type="region of interest" description="Disordered" evidence="1">
    <location>
        <begin position="79"/>
        <end position="161"/>
    </location>
</feature>
<organism evidence="3 4">
    <name type="scientific">Parachlamydia acanthamoebae (strain UV7)</name>
    <dbReference type="NCBI Taxonomy" id="765952"/>
    <lineage>
        <taxon>Bacteria</taxon>
        <taxon>Pseudomonadati</taxon>
        <taxon>Chlamydiota</taxon>
        <taxon>Chlamydiia</taxon>
        <taxon>Parachlamydiales</taxon>
        <taxon>Parachlamydiaceae</taxon>
        <taxon>Parachlamydia</taxon>
    </lineage>
</organism>
<dbReference type="EMBL" id="FR872580">
    <property type="protein sequence ID" value="CCB87691.1"/>
    <property type="molecule type" value="Genomic_DNA"/>
</dbReference>
<evidence type="ECO:0000256" key="1">
    <source>
        <dbReference type="SAM" id="MobiDB-lite"/>
    </source>
</evidence>
<dbReference type="Proteomes" id="UP000000495">
    <property type="component" value="Chromosome"/>
</dbReference>
<dbReference type="eggNOG" id="COG0810">
    <property type="taxonomic scope" value="Bacteria"/>
</dbReference>
<gene>
    <name evidence="3" type="ordered locus">PUV_27410</name>
</gene>
<proteinExistence type="predicted"/>
<keyword evidence="2" id="KW-0812">Transmembrane</keyword>
<feature type="transmembrane region" description="Helical" evidence="2">
    <location>
        <begin position="9"/>
        <end position="33"/>
    </location>
</feature>
<keyword evidence="4" id="KW-1185">Reference proteome</keyword>
<sequence length="308" mass="34025">MRVSLSKNALFFSIAIGVTLFHVLFMTMAYYGFGSPIVQFVTPKPMAVQTISLSPRSNATAAKIVKPIPAPKEIAVSKPKKDITLSPKAKEKKPVQEAPKEIAIAPKPKEKPVVENPKKSPPKTENKPKNPPKKNTTDVTKKSPAPQSEVSPSSKENSTQDLAAKKKENLLLAARESIAKIQLKNDKVKAISEGTLSLGKIESLSIDRLDDAQNAENRSSEVQYHEKLAYFLKKNLHLVEPGDVKIKLTLNRLGKVTQLTIAYAESRLNRELIEKSIPNLSFPSWQAHFPTQQTYTCSMTLSHDALPL</sequence>
<dbReference type="RefSeq" id="WP_006340647.1">
    <property type="nucleotide sequence ID" value="NC_015702.1"/>
</dbReference>
<dbReference type="AlphaFoldDB" id="F8KVG1"/>
<feature type="compositionally biased region" description="Polar residues" evidence="1">
    <location>
        <begin position="145"/>
        <end position="161"/>
    </location>
</feature>
<dbReference type="KEGG" id="puv:PUV_27410"/>
<protein>
    <submittedName>
        <fullName evidence="3">Uncharacterized protein</fullName>
    </submittedName>
</protein>
<reference key="1">
    <citation type="journal article" date="2011" name="Mol. Biol. Evol.">
        <title>Unity in variety -- the pan-genome of the Chlamydiae.</title>
        <authorList>
            <person name="Collingro A."/>
            <person name="Tischler P."/>
            <person name="Weinmaier T."/>
            <person name="Penz T."/>
            <person name="Heinz E."/>
            <person name="Brunham R.C."/>
            <person name="Read T.D."/>
            <person name="Bavoil P.M."/>
            <person name="Sachse K."/>
            <person name="Kahane S."/>
            <person name="Friedman M.G."/>
            <person name="Rattei T."/>
            <person name="Myers G.S.A."/>
            <person name="Horn M."/>
        </authorList>
    </citation>
    <scope>NUCLEOTIDE SEQUENCE</scope>
    <source>
        <strain>UV7</strain>
    </source>
</reference>
<evidence type="ECO:0000313" key="4">
    <source>
        <dbReference type="Proteomes" id="UP000000495"/>
    </source>
</evidence>
<feature type="compositionally biased region" description="Basic and acidic residues" evidence="1">
    <location>
        <begin position="79"/>
        <end position="100"/>
    </location>
</feature>
<keyword evidence="2" id="KW-0472">Membrane</keyword>
<dbReference type="HOGENOM" id="CLU_902677_0_0_0"/>
<dbReference type="STRING" id="765952.PUV_27410"/>
<accession>F8KVG1</accession>
<name>F8KVG1_PARAV</name>
<keyword evidence="2" id="KW-1133">Transmembrane helix</keyword>
<feature type="compositionally biased region" description="Basic and acidic residues" evidence="1">
    <location>
        <begin position="107"/>
        <end position="128"/>
    </location>
</feature>
<reference evidence="3 4" key="2">
    <citation type="journal article" date="2011" name="Mol. Biol. Evol.">
        <title>Unity in variety--the pan-genome of the Chlamydiae.</title>
        <authorList>
            <person name="Collingro A."/>
            <person name="Tischler P."/>
            <person name="Weinmaier T."/>
            <person name="Penz T."/>
            <person name="Heinz E."/>
            <person name="Brunham R.C."/>
            <person name="Read T.D."/>
            <person name="Bavoil P.M."/>
            <person name="Sachse K."/>
            <person name="Kahane S."/>
            <person name="Friedman M.G."/>
            <person name="Rattei T."/>
            <person name="Myers G.S."/>
            <person name="Horn M."/>
        </authorList>
    </citation>
    <scope>NUCLEOTIDE SEQUENCE [LARGE SCALE GENOMIC DNA]</scope>
    <source>
        <strain evidence="4">UV7</strain>
    </source>
</reference>
<evidence type="ECO:0000313" key="3">
    <source>
        <dbReference type="EMBL" id="CCB87691.1"/>
    </source>
</evidence>